<comment type="caution">
    <text evidence="3">The sequence shown here is derived from an EMBL/GenBank/DDBJ whole genome shotgun (WGS) entry which is preliminary data.</text>
</comment>
<dbReference type="PROSITE" id="PS50966">
    <property type="entry name" value="ZF_SWIM"/>
    <property type="match status" value="1"/>
</dbReference>
<accession>A0A927CE95</accession>
<keyword evidence="1" id="KW-0479">Metal-binding</keyword>
<feature type="domain" description="SWIM-type" evidence="2">
    <location>
        <begin position="48"/>
        <end position="86"/>
    </location>
</feature>
<dbReference type="AlphaFoldDB" id="A0A927CE95"/>
<name>A0A927CE95_9BACL</name>
<dbReference type="Pfam" id="PF04434">
    <property type="entry name" value="SWIM"/>
    <property type="match status" value="1"/>
</dbReference>
<keyword evidence="1" id="KW-0862">Zinc</keyword>
<sequence length="558" mass="63716">MNLNNLDKWIDPVILARGQAYADEGSVLSIEEQEDGTYYAEVEGSELYEVYVELDESGNVVSAECDCPYDYGPVCKHQAAALIELRDQLAEQPERADQRTAKESLEQLLEAESKESLVQLLLSLAADSKVVKQRINLHVAKAGGAAELDNCRKMIRLTIDANADRHGFIDWRSVDGAVEGAEKVAERAFEAAEREEWVRAVELHLCVVEGMVELNERSDDSSGTIGAVIAQSLEGIYEITSQSDPLSPEDKTRLFHTLLNESGQRRYDGWSDEQLELIEAASRLAVNAELRQKWEQRASDLVSRQTGRESYVAERIAMIRYRLIQSHEGDEQAAEYGKSQLHLSNFRELAIQEAFRGCRYDEVIQLAEEGERLSKEKGFPGLVSSWKKRRYEAYRLSGQLELQREVGVELILDGDYSYYAPVRDTYPPAEWPPVYRRMLDQMEKEAWPRTIYTKILVEEQEHSRLLAYVRKQPGRIEQFYSYLHKVFPGEVAELFHSYIVALAEQSTNRKEYKNVCRVIRMLQQAAGSEAAQNMTKLLLETYPNRPAFREELLNLGKP</sequence>
<keyword evidence="4" id="KW-1185">Reference proteome</keyword>
<organism evidence="3 4">
    <name type="scientific">Paenibacillus oceani</name>
    <dbReference type="NCBI Taxonomy" id="2772510"/>
    <lineage>
        <taxon>Bacteria</taxon>
        <taxon>Bacillati</taxon>
        <taxon>Bacillota</taxon>
        <taxon>Bacilli</taxon>
        <taxon>Bacillales</taxon>
        <taxon>Paenibacillaceae</taxon>
        <taxon>Paenibacillus</taxon>
    </lineage>
</organism>
<dbReference type="InterPro" id="IPR007527">
    <property type="entry name" value="Znf_SWIM"/>
</dbReference>
<keyword evidence="1" id="KW-0863">Zinc-finger</keyword>
<dbReference type="RefSeq" id="WP_190930246.1">
    <property type="nucleotide sequence ID" value="NZ_JACXJA010000031.1"/>
</dbReference>
<evidence type="ECO:0000313" key="4">
    <source>
        <dbReference type="Proteomes" id="UP000639396"/>
    </source>
</evidence>
<dbReference type="InterPro" id="IPR049245">
    <property type="entry name" value="DUF6880"/>
</dbReference>
<proteinExistence type="predicted"/>
<protein>
    <submittedName>
        <fullName evidence="3">SWIM zinc finger family protein</fullName>
    </submittedName>
</protein>
<evidence type="ECO:0000256" key="1">
    <source>
        <dbReference type="PROSITE-ProRule" id="PRU00325"/>
    </source>
</evidence>
<evidence type="ECO:0000259" key="2">
    <source>
        <dbReference type="PROSITE" id="PS50966"/>
    </source>
</evidence>
<dbReference type="EMBL" id="JACXJA010000031">
    <property type="protein sequence ID" value="MBD2864621.1"/>
    <property type="molecule type" value="Genomic_DNA"/>
</dbReference>
<dbReference type="Proteomes" id="UP000639396">
    <property type="component" value="Unassembled WGS sequence"/>
</dbReference>
<gene>
    <name evidence="3" type="ORF">IDH45_21765</name>
</gene>
<dbReference type="GO" id="GO:0008270">
    <property type="term" value="F:zinc ion binding"/>
    <property type="evidence" value="ECO:0007669"/>
    <property type="project" value="UniProtKB-KW"/>
</dbReference>
<reference evidence="3" key="1">
    <citation type="submission" date="2020-09" db="EMBL/GenBank/DDBJ databases">
        <title>A novel bacterium of genus Paenibacillus, isolated from South China Sea.</title>
        <authorList>
            <person name="Huang H."/>
            <person name="Mo K."/>
            <person name="Hu Y."/>
        </authorList>
    </citation>
    <scope>NUCLEOTIDE SEQUENCE</scope>
    <source>
        <strain evidence="3">IB182363</strain>
    </source>
</reference>
<dbReference type="Pfam" id="PF21810">
    <property type="entry name" value="DUF6880"/>
    <property type="match status" value="1"/>
</dbReference>
<evidence type="ECO:0000313" key="3">
    <source>
        <dbReference type="EMBL" id="MBD2864621.1"/>
    </source>
</evidence>